<sequence>MAYSPLAQAGRLRSGLLNHPVVNEIAQAHNATGAQILLAWVIAHPGVVAIPKAGSAEHVKQNAAALEIALSANEIALLDSAWPATKRENRSGYGVMPGNAYQTG</sequence>
<organism evidence="2 3">
    <name type="scientific">Salmonella enterica subsp. arizonae</name>
    <dbReference type="NCBI Taxonomy" id="59203"/>
    <lineage>
        <taxon>Bacteria</taxon>
        <taxon>Pseudomonadati</taxon>
        <taxon>Pseudomonadota</taxon>
        <taxon>Gammaproteobacteria</taxon>
        <taxon>Enterobacterales</taxon>
        <taxon>Enterobacteriaceae</taxon>
        <taxon>Salmonella</taxon>
    </lineage>
</organism>
<dbReference type="GO" id="GO:0016491">
    <property type="term" value="F:oxidoreductase activity"/>
    <property type="evidence" value="ECO:0007669"/>
    <property type="project" value="UniProtKB-KW"/>
</dbReference>
<dbReference type="Proteomes" id="UP000254741">
    <property type="component" value="Unassembled WGS sequence"/>
</dbReference>
<keyword evidence="2" id="KW-0560">Oxidoreductase</keyword>
<dbReference type="InterPro" id="IPR036812">
    <property type="entry name" value="NAD(P)_OxRdtase_dom_sf"/>
</dbReference>
<dbReference type="EMBL" id="UGXG01000002">
    <property type="protein sequence ID" value="SUG48094.1"/>
    <property type="molecule type" value="Genomic_DNA"/>
</dbReference>
<dbReference type="Pfam" id="PF00248">
    <property type="entry name" value="Aldo_ket_red"/>
    <property type="match status" value="1"/>
</dbReference>
<gene>
    <name evidence="2" type="primary">ytbE</name>
    <name evidence="2" type="ORF">NCTC8297_03380</name>
</gene>
<reference evidence="2 3" key="1">
    <citation type="submission" date="2018-06" db="EMBL/GenBank/DDBJ databases">
        <authorList>
            <consortium name="Pathogen Informatics"/>
            <person name="Doyle S."/>
        </authorList>
    </citation>
    <scope>NUCLEOTIDE SEQUENCE [LARGE SCALE GENOMIC DNA]</scope>
    <source>
        <strain evidence="2 3">NCTC8297</strain>
    </source>
</reference>
<evidence type="ECO:0000313" key="3">
    <source>
        <dbReference type="Proteomes" id="UP000254741"/>
    </source>
</evidence>
<accession>A0A379TC25</accession>
<protein>
    <submittedName>
        <fullName evidence="2">Oxidoreductase</fullName>
        <ecNumber evidence="2">1.-.-.-</ecNumber>
    </submittedName>
</protein>
<dbReference type="InterPro" id="IPR023210">
    <property type="entry name" value="NADP_OxRdtase_dom"/>
</dbReference>
<dbReference type="Gene3D" id="3.20.20.100">
    <property type="entry name" value="NADP-dependent oxidoreductase domain"/>
    <property type="match status" value="1"/>
</dbReference>
<dbReference type="AlphaFoldDB" id="A0A379TC25"/>
<dbReference type="PANTHER" id="PTHR43638">
    <property type="entry name" value="OXIDOREDUCTASE, ALDO/KETO REDUCTASE FAMILY PROTEIN"/>
    <property type="match status" value="1"/>
</dbReference>
<dbReference type="SUPFAM" id="SSF51430">
    <property type="entry name" value="NAD(P)-linked oxidoreductase"/>
    <property type="match status" value="1"/>
</dbReference>
<name>A0A379TC25_SALER</name>
<proteinExistence type="predicted"/>
<dbReference type="EC" id="1.-.-.-" evidence="2"/>
<dbReference type="PANTHER" id="PTHR43638:SF3">
    <property type="entry name" value="ALDEHYDE REDUCTASE"/>
    <property type="match status" value="1"/>
</dbReference>
<feature type="domain" description="NADP-dependent oxidoreductase" evidence="1">
    <location>
        <begin position="20"/>
        <end position="82"/>
    </location>
</feature>
<evidence type="ECO:0000313" key="2">
    <source>
        <dbReference type="EMBL" id="SUG48094.1"/>
    </source>
</evidence>
<evidence type="ECO:0000259" key="1">
    <source>
        <dbReference type="Pfam" id="PF00248"/>
    </source>
</evidence>